<sequence>MNYYELLEVDEKCSNEIIKKAFLQKIRQCHPDKQGEAKKASELIEAYKVLTNFRVQYDETLKQQFKQCFDKLIVTCNTVKYQCEQCGEENEIDLDEQINIIVECTGCNLRLQIYQQ</sequence>
<proteinExistence type="predicted"/>
<keyword evidence="3" id="KW-1185">Reference proteome</keyword>
<dbReference type="Pfam" id="PF00226">
    <property type="entry name" value="DnaJ"/>
    <property type="match status" value="1"/>
</dbReference>
<feature type="domain" description="J" evidence="1">
    <location>
        <begin position="2"/>
        <end position="61"/>
    </location>
</feature>
<dbReference type="CDD" id="cd06257">
    <property type="entry name" value="DnaJ"/>
    <property type="match status" value="1"/>
</dbReference>
<evidence type="ECO:0000259" key="1">
    <source>
        <dbReference type="PROSITE" id="PS50076"/>
    </source>
</evidence>
<dbReference type="InterPro" id="IPR001623">
    <property type="entry name" value="DnaJ_domain"/>
</dbReference>
<dbReference type="PROSITE" id="PS50076">
    <property type="entry name" value="DNAJ_2"/>
    <property type="match status" value="1"/>
</dbReference>
<dbReference type="PANTHER" id="PTHR44825">
    <property type="match status" value="1"/>
</dbReference>
<reference evidence="2" key="1">
    <citation type="submission" date="2019-06" db="EMBL/GenBank/DDBJ databases">
        <authorList>
            <person name="Zheng W."/>
        </authorList>
    </citation>
    <scope>NUCLEOTIDE SEQUENCE</scope>
    <source>
        <strain evidence="2">QDHG01</strain>
    </source>
</reference>
<dbReference type="Proteomes" id="UP000785679">
    <property type="component" value="Unassembled WGS sequence"/>
</dbReference>
<gene>
    <name evidence="2" type="ORF">FGO68_gene11720</name>
</gene>
<evidence type="ECO:0000313" key="3">
    <source>
        <dbReference type="Proteomes" id="UP000785679"/>
    </source>
</evidence>
<comment type="caution">
    <text evidence="2">The sequence shown here is derived from an EMBL/GenBank/DDBJ whole genome shotgun (WGS) entry which is preliminary data.</text>
</comment>
<dbReference type="InterPro" id="IPR036869">
    <property type="entry name" value="J_dom_sf"/>
</dbReference>
<dbReference type="OrthoDB" id="66964at2759"/>
<organism evidence="2 3">
    <name type="scientific">Halteria grandinella</name>
    <dbReference type="NCBI Taxonomy" id="5974"/>
    <lineage>
        <taxon>Eukaryota</taxon>
        <taxon>Sar</taxon>
        <taxon>Alveolata</taxon>
        <taxon>Ciliophora</taxon>
        <taxon>Intramacronucleata</taxon>
        <taxon>Spirotrichea</taxon>
        <taxon>Stichotrichia</taxon>
        <taxon>Sporadotrichida</taxon>
        <taxon>Halteriidae</taxon>
        <taxon>Halteria</taxon>
    </lineage>
</organism>
<dbReference type="SUPFAM" id="SSF46565">
    <property type="entry name" value="Chaperone J-domain"/>
    <property type="match status" value="1"/>
</dbReference>
<dbReference type="PANTHER" id="PTHR44825:SF1">
    <property type="entry name" value="DNAJ HOMOLOG SUBFAMILY C MEMBER 4"/>
    <property type="match status" value="1"/>
</dbReference>
<dbReference type="SMART" id="SM00271">
    <property type="entry name" value="DnaJ"/>
    <property type="match status" value="1"/>
</dbReference>
<dbReference type="Gene3D" id="1.10.287.110">
    <property type="entry name" value="DnaJ domain"/>
    <property type="match status" value="1"/>
</dbReference>
<name>A0A8J8NB49_HALGN</name>
<accession>A0A8J8NB49</accession>
<protein>
    <recommendedName>
        <fullName evidence="1">J domain-containing protein</fullName>
    </recommendedName>
</protein>
<dbReference type="AlphaFoldDB" id="A0A8J8NB49"/>
<dbReference type="EMBL" id="RRYP01029743">
    <property type="protein sequence ID" value="TNV71619.1"/>
    <property type="molecule type" value="Genomic_DNA"/>
</dbReference>
<evidence type="ECO:0000313" key="2">
    <source>
        <dbReference type="EMBL" id="TNV71619.1"/>
    </source>
</evidence>
<dbReference type="InterPro" id="IPR052763">
    <property type="entry name" value="DnaJ_C4"/>
</dbReference>